<gene>
    <name evidence="2" type="ORF">SAMN05421642_117124</name>
</gene>
<reference evidence="3" key="1">
    <citation type="submission" date="2017-06" db="EMBL/GenBank/DDBJ databases">
        <authorList>
            <person name="Varghese N."/>
            <person name="Submissions S."/>
        </authorList>
    </citation>
    <scope>NUCLEOTIDE SEQUENCE [LARGE SCALE GENOMIC DNA]</scope>
    <source>
        <strain evidence="3">JCM 23211</strain>
    </source>
</reference>
<feature type="compositionally biased region" description="Basic residues" evidence="1">
    <location>
        <begin position="117"/>
        <end position="155"/>
    </location>
</feature>
<feature type="non-terminal residue" evidence="2">
    <location>
        <position position="1"/>
    </location>
</feature>
<dbReference type="AlphaFoldDB" id="A0A239MEN2"/>
<dbReference type="EMBL" id="FZOW01000017">
    <property type="protein sequence ID" value="SNT41145.1"/>
    <property type="molecule type" value="Genomic_DNA"/>
</dbReference>
<evidence type="ECO:0000313" key="3">
    <source>
        <dbReference type="Proteomes" id="UP000198327"/>
    </source>
</evidence>
<evidence type="ECO:0000256" key="1">
    <source>
        <dbReference type="SAM" id="MobiDB-lite"/>
    </source>
</evidence>
<feature type="region of interest" description="Disordered" evidence="1">
    <location>
        <begin position="99"/>
        <end position="197"/>
    </location>
</feature>
<keyword evidence="3" id="KW-1185">Reference proteome</keyword>
<name>A0A239MEN2_9NOCA</name>
<dbReference type="Proteomes" id="UP000198327">
    <property type="component" value="Unassembled WGS sequence"/>
</dbReference>
<feature type="compositionally biased region" description="Low complexity" evidence="1">
    <location>
        <begin position="1"/>
        <end position="11"/>
    </location>
</feature>
<evidence type="ECO:0000313" key="2">
    <source>
        <dbReference type="EMBL" id="SNT41145.1"/>
    </source>
</evidence>
<organism evidence="2 3">
    <name type="scientific">Rhodococcoides kyotonense</name>
    <dbReference type="NCBI Taxonomy" id="398843"/>
    <lineage>
        <taxon>Bacteria</taxon>
        <taxon>Bacillati</taxon>
        <taxon>Actinomycetota</taxon>
        <taxon>Actinomycetes</taxon>
        <taxon>Mycobacteriales</taxon>
        <taxon>Nocardiaceae</taxon>
        <taxon>Rhodococcoides</taxon>
    </lineage>
</organism>
<feature type="region of interest" description="Disordered" evidence="1">
    <location>
        <begin position="1"/>
        <end position="87"/>
    </location>
</feature>
<sequence length="197" mass="23741">PLPELLRIPNPLRRPRPRDPHQHRQRIRNRPIDPVQTMLDQQIRDPRMRQPEHTTRHRLHPRQQRPTIRIRNRDSIPPPQPPHPTLDVLDHTPQLRIHDRQHHTIEQRPTTRSSRSISRHRRTSRHRRIRHHATQHRIGQRRIRFPRNAIPRKHATSLTHNPAFVEHTFEYKLKSPPSPTGSRPPHPHPRMAEQQPV</sequence>
<accession>A0A239MEN2</accession>
<feature type="compositionally biased region" description="Basic and acidic residues" evidence="1">
    <location>
        <begin position="42"/>
        <end position="54"/>
    </location>
</feature>
<proteinExistence type="predicted"/>
<protein>
    <submittedName>
        <fullName evidence="2">Uncharacterized protein</fullName>
    </submittedName>
</protein>